<name>A0A932MPS2_UNCTE</name>
<dbReference type="InterPro" id="IPR028082">
    <property type="entry name" value="Peripla_BP_I"/>
</dbReference>
<keyword evidence="2 3" id="KW-0732">Signal</keyword>
<dbReference type="AlphaFoldDB" id="A0A932MPS2"/>
<reference evidence="5" key="1">
    <citation type="submission" date="2020-07" db="EMBL/GenBank/DDBJ databases">
        <title>Huge and variable diversity of episymbiotic CPR bacteria and DPANN archaea in groundwater ecosystems.</title>
        <authorList>
            <person name="He C.Y."/>
            <person name="Keren R."/>
            <person name="Whittaker M."/>
            <person name="Farag I.F."/>
            <person name="Doudna J."/>
            <person name="Cate J.H.D."/>
            <person name="Banfield J.F."/>
        </authorList>
    </citation>
    <scope>NUCLEOTIDE SEQUENCE</scope>
    <source>
        <strain evidence="5">NC_groundwater_763_Ag_S-0.2um_68_21</strain>
    </source>
</reference>
<evidence type="ECO:0000256" key="2">
    <source>
        <dbReference type="ARBA" id="ARBA00022729"/>
    </source>
</evidence>
<comment type="caution">
    <text evidence="5">The sequence shown here is derived from an EMBL/GenBank/DDBJ whole genome shotgun (WGS) entry which is preliminary data.</text>
</comment>
<comment type="similarity">
    <text evidence="1">Belongs to the leucine-binding protein family.</text>
</comment>
<organism evidence="5 6">
    <name type="scientific">Tectimicrobiota bacterium</name>
    <dbReference type="NCBI Taxonomy" id="2528274"/>
    <lineage>
        <taxon>Bacteria</taxon>
        <taxon>Pseudomonadati</taxon>
        <taxon>Nitrospinota/Tectimicrobiota group</taxon>
        <taxon>Candidatus Tectimicrobiota</taxon>
    </lineage>
</organism>
<dbReference type="SUPFAM" id="SSF53822">
    <property type="entry name" value="Periplasmic binding protein-like I"/>
    <property type="match status" value="1"/>
</dbReference>
<feature type="chain" id="PRO_5037727359" evidence="3">
    <location>
        <begin position="25"/>
        <end position="419"/>
    </location>
</feature>
<dbReference type="InterPro" id="IPR028081">
    <property type="entry name" value="Leu-bd"/>
</dbReference>
<dbReference type="PANTHER" id="PTHR30483:SF6">
    <property type="entry name" value="PERIPLASMIC BINDING PROTEIN OF ABC TRANSPORTER FOR NATURAL AMINO ACIDS"/>
    <property type="match status" value="1"/>
</dbReference>
<sequence length="419" mass="46504">MKVRWIAALVAGAFALALAGAAQAAAKEVRIGFIAPMTGPFAQVGKDMTNGFLMYLEQNKNKMGPLTVKFTIEDYEAKPPVAVAKAQKLIQRDKVHVFLGGLLAPTGYALAPVADRFKVPYLSPAPAGDDQTQRVRAKYYARISFTSSMCQHPLGDWAYEQGMRRIVTVGADYAFGYETVGGFQAGFEDKGGKIVAKVWPKLGTVDFGPYLPQIPRNVDAVYTLMVGPMSLAFPKQFKAAGFTMPLLGGTTSADEFILPSMGDEAIGYITASHYSAAIDTPKNHAFVKEFQKRYGKMASYYSEAAYTSALYIHEALKRTGYNPDKTEVWLNELKKIRLDAVRGPMYLDQYANPVQNCYIRKIERQPGDYKNLGVKPNSLWNIVIKTYPAVSQFWKWTPGEFLKHPVYNKDYPPCKNCGQ</sequence>
<evidence type="ECO:0000313" key="5">
    <source>
        <dbReference type="EMBL" id="MBI3128922.1"/>
    </source>
</evidence>
<evidence type="ECO:0000256" key="1">
    <source>
        <dbReference type="ARBA" id="ARBA00010062"/>
    </source>
</evidence>
<accession>A0A932MPS2</accession>
<evidence type="ECO:0000259" key="4">
    <source>
        <dbReference type="Pfam" id="PF13458"/>
    </source>
</evidence>
<dbReference type="EMBL" id="JACPUR010000036">
    <property type="protein sequence ID" value="MBI3128922.1"/>
    <property type="molecule type" value="Genomic_DNA"/>
</dbReference>
<evidence type="ECO:0000256" key="3">
    <source>
        <dbReference type="SAM" id="SignalP"/>
    </source>
</evidence>
<dbReference type="Gene3D" id="3.40.50.2300">
    <property type="match status" value="2"/>
</dbReference>
<dbReference type="InterPro" id="IPR051010">
    <property type="entry name" value="BCAA_transport"/>
</dbReference>
<proteinExistence type="inferred from homology"/>
<dbReference type="Proteomes" id="UP000782312">
    <property type="component" value="Unassembled WGS sequence"/>
</dbReference>
<dbReference type="PANTHER" id="PTHR30483">
    <property type="entry name" value="LEUCINE-SPECIFIC-BINDING PROTEIN"/>
    <property type="match status" value="1"/>
</dbReference>
<dbReference type="CDD" id="cd06332">
    <property type="entry name" value="PBP1_aromatic_compounds-like"/>
    <property type="match status" value="1"/>
</dbReference>
<protein>
    <submittedName>
        <fullName evidence="5">ABC transporter substrate-binding protein</fullName>
    </submittedName>
</protein>
<dbReference type="Pfam" id="PF13458">
    <property type="entry name" value="Peripla_BP_6"/>
    <property type="match status" value="1"/>
</dbReference>
<feature type="domain" description="Leucine-binding protein" evidence="4">
    <location>
        <begin position="28"/>
        <end position="363"/>
    </location>
</feature>
<evidence type="ECO:0000313" key="6">
    <source>
        <dbReference type="Proteomes" id="UP000782312"/>
    </source>
</evidence>
<gene>
    <name evidence="5" type="ORF">HYZ11_15055</name>
</gene>
<feature type="signal peptide" evidence="3">
    <location>
        <begin position="1"/>
        <end position="24"/>
    </location>
</feature>